<dbReference type="GO" id="GO:0000027">
    <property type="term" value="P:ribosomal large subunit assembly"/>
    <property type="evidence" value="ECO:0007669"/>
    <property type="project" value="TreeGrafter"/>
</dbReference>
<keyword evidence="2" id="KW-0540">Nuclease</keyword>
<dbReference type="OrthoDB" id="16516at2759"/>
<dbReference type="GO" id="GO:0003676">
    <property type="term" value="F:nucleic acid binding"/>
    <property type="evidence" value="ECO:0007669"/>
    <property type="project" value="InterPro"/>
</dbReference>
<evidence type="ECO:0000256" key="4">
    <source>
        <dbReference type="ARBA" id="ARBA00022839"/>
    </source>
</evidence>
<dbReference type="SUPFAM" id="SSF53098">
    <property type="entry name" value="Ribonuclease H-like"/>
    <property type="match status" value="1"/>
</dbReference>
<feature type="region of interest" description="Disordered" evidence="6">
    <location>
        <begin position="236"/>
        <end position="279"/>
    </location>
</feature>
<comment type="caution">
    <text evidence="8">The sequence shown here is derived from an EMBL/GenBank/DDBJ whole genome shotgun (WGS) entry which is preliminary data.</text>
</comment>
<feature type="compositionally biased region" description="Basic residues" evidence="6">
    <location>
        <begin position="33"/>
        <end position="46"/>
    </location>
</feature>
<feature type="compositionally biased region" description="Polar residues" evidence="6">
    <location>
        <begin position="65"/>
        <end position="81"/>
    </location>
</feature>
<reference evidence="8 9" key="1">
    <citation type="submission" date="2017-10" db="EMBL/GenBank/DDBJ databases">
        <title>Comparative genomics in systemic dimorphic fungi from Ajellomycetaceae.</title>
        <authorList>
            <person name="Munoz J.F."/>
            <person name="Mcewen J.G."/>
            <person name="Clay O.K."/>
            <person name="Cuomo C.A."/>
        </authorList>
    </citation>
    <scope>NUCLEOTIDE SEQUENCE [LARGE SCALE GENOMIC DNA]</scope>
    <source>
        <strain evidence="8 9">UAMH130</strain>
    </source>
</reference>
<dbReference type="SMART" id="SM00479">
    <property type="entry name" value="EXOIII"/>
    <property type="match status" value="1"/>
</dbReference>
<dbReference type="PANTHER" id="PTHR12801:SF45">
    <property type="entry name" value="RNA EXONUCLEASE 4"/>
    <property type="match status" value="1"/>
</dbReference>
<keyword evidence="4" id="KW-0269">Exonuclease</keyword>
<dbReference type="PANTHER" id="PTHR12801">
    <property type="entry name" value="RNA EXONUCLEASE REXO1 / RECO3 FAMILY MEMBER-RELATED"/>
    <property type="match status" value="1"/>
</dbReference>
<evidence type="ECO:0000313" key="9">
    <source>
        <dbReference type="Proteomes" id="UP000224080"/>
    </source>
</evidence>
<evidence type="ECO:0000256" key="3">
    <source>
        <dbReference type="ARBA" id="ARBA00022801"/>
    </source>
</evidence>
<feature type="compositionally biased region" description="Low complexity" evidence="6">
    <location>
        <begin position="13"/>
        <end position="31"/>
    </location>
</feature>
<evidence type="ECO:0000256" key="1">
    <source>
        <dbReference type="ARBA" id="ARBA00022552"/>
    </source>
</evidence>
<dbReference type="Proteomes" id="UP000224080">
    <property type="component" value="Unassembled WGS sequence"/>
</dbReference>
<sequence>MDASTVDTRKGGASHAAQSFSASTSSTSAQTKTRNRAQRRSFRKAKSNNNNAVSENENSPSVSSTAQRAGNQNWNRPSSALPSIDQVRDRLGTGPMYNIPFPPVVPSVQVQPASAHLLAIRTVERPNQPPVPLPAPGQAHDTSYRRDDGSTPARASVTSGFVEAVAPSTAIYPEYLEETPEYMLHLTALIAEPNTLEKAGYVLNPLSIEDFELKKRCSGCGTTMAKLMRLREMAVEKKEKKASEDRPIKSDHNAGEDKEPSQTEKGDGKCENDGSKTTPKKKVLHCKFHPGTPMGYARGKIWSCCRQPMSADPCSGAAQHIARFYLPGQMQRLWQFYPTPNTFSPDTRAAVAIDCEMGQAASGDSELIRLTLIDYFSSAVLIDSLVYPTVQMEHYRTRFSGVTSGDMESARKQGTCILGRDSARFAMWKYVGPQTVVVGHSAHNDLESLRWIHPTVVDTHIIESLLEKEKKSESKKDGKETTKKDQAAPPAKKSDGNEHEAEHQLDKEQGQKTGTGSKEPEEPSNPRANSDETRPDKAKQGRRKMRIKGSGTLSLKTLARERLGRDIQNAGNKGHDSLEDALAARDLVHWHIVNRGKVGLGDGQGAVV</sequence>
<feature type="compositionally biased region" description="Basic and acidic residues" evidence="6">
    <location>
        <begin position="467"/>
        <end position="510"/>
    </location>
</feature>
<keyword evidence="3" id="KW-0378">Hydrolase</keyword>
<protein>
    <recommendedName>
        <fullName evidence="7">Exonuclease domain-containing protein</fullName>
    </recommendedName>
</protein>
<evidence type="ECO:0000313" key="8">
    <source>
        <dbReference type="EMBL" id="PGH01444.1"/>
    </source>
</evidence>
<evidence type="ECO:0000256" key="6">
    <source>
        <dbReference type="SAM" id="MobiDB-lite"/>
    </source>
</evidence>
<dbReference type="InterPro" id="IPR036397">
    <property type="entry name" value="RNaseH_sf"/>
</dbReference>
<dbReference type="GO" id="GO:0005634">
    <property type="term" value="C:nucleus"/>
    <property type="evidence" value="ECO:0007669"/>
    <property type="project" value="TreeGrafter"/>
</dbReference>
<evidence type="ECO:0000256" key="5">
    <source>
        <dbReference type="ARBA" id="ARBA00025599"/>
    </source>
</evidence>
<dbReference type="STRING" id="2060905.A0A2B7WPZ4"/>
<evidence type="ECO:0000256" key="2">
    <source>
        <dbReference type="ARBA" id="ARBA00022722"/>
    </source>
</evidence>
<evidence type="ECO:0000259" key="7">
    <source>
        <dbReference type="SMART" id="SM00479"/>
    </source>
</evidence>
<feature type="compositionally biased region" description="Basic and acidic residues" evidence="6">
    <location>
        <begin position="236"/>
        <end position="274"/>
    </location>
</feature>
<dbReference type="GO" id="GO:0006364">
    <property type="term" value="P:rRNA processing"/>
    <property type="evidence" value="ECO:0007669"/>
    <property type="project" value="UniProtKB-KW"/>
</dbReference>
<organism evidence="8 9">
    <name type="scientific">Blastomyces parvus</name>
    <dbReference type="NCBI Taxonomy" id="2060905"/>
    <lineage>
        <taxon>Eukaryota</taxon>
        <taxon>Fungi</taxon>
        <taxon>Dikarya</taxon>
        <taxon>Ascomycota</taxon>
        <taxon>Pezizomycotina</taxon>
        <taxon>Eurotiomycetes</taxon>
        <taxon>Eurotiomycetidae</taxon>
        <taxon>Onygenales</taxon>
        <taxon>Ajellomycetaceae</taxon>
        <taxon>Blastomyces</taxon>
    </lineage>
</organism>
<feature type="region of interest" description="Disordered" evidence="6">
    <location>
        <begin position="467"/>
        <end position="551"/>
    </location>
</feature>
<keyword evidence="9" id="KW-1185">Reference proteome</keyword>
<feature type="compositionally biased region" description="Basic and acidic residues" evidence="6">
    <location>
        <begin position="529"/>
        <end position="539"/>
    </location>
</feature>
<dbReference type="InterPro" id="IPR012337">
    <property type="entry name" value="RNaseH-like_sf"/>
</dbReference>
<dbReference type="InterPro" id="IPR047021">
    <property type="entry name" value="REXO1/3/4-like"/>
</dbReference>
<gene>
    <name evidence="8" type="ORF">GX51_05251</name>
</gene>
<name>A0A2B7WPZ4_9EURO</name>
<accession>A0A2B7WPZ4</accession>
<proteinExistence type="predicted"/>
<dbReference type="Gene3D" id="3.30.420.10">
    <property type="entry name" value="Ribonuclease H-like superfamily/Ribonuclease H"/>
    <property type="match status" value="2"/>
</dbReference>
<feature type="region of interest" description="Disordered" evidence="6">
    <location>
        <begin position="1"/>
        <end position="83"/>
    </location>
</feature>
<feature type="domain" description="Exonuclease" evidence="7">
    <location>
        <begin position="349"/>
        <end position="597"/>
    </location>
</feature>
<dbReference type="EMBL" id="PDNC01000072">
    <property type="protein sequence ID" value="PGH01444.1"/>
    <property type="molecule type" value="Genomic_DNA"/>
</dbReference>
<dbReference type="InterPro" id="IPR013520">
    <property type="entry name" value="Ribonucl_H"/>
</dbReference>
<dbReference type="CDD" id="cd06137">
    <property type="entry name" value="DEDDh_RNase"/>
    <property type="match status" value="1"/>
</dbReference>
<comment type="function">
    <text evidence="5">Exoribonuclease involved in ribosome biosynthesis. Involved in the processing of ITS1, the internal transcribed spacer localized between the 18S and 5.8S rRNAs.</text>
</comment>
<feature type="compositionally biased region" description="Low complexity" evidence="6">
    <location>
        <begin position="47"/>
        <end position="64"/>
    </location>
</feature>
<keyword evidence="1" id="KW-0698">rRNA processing</keyword>
<feature type="region of interest" description="Disordered" evidence="6">
    <location>
        <begin position="126"/>
        <end position="155"/>
    </location>
</feature>
<dbReference type="AlphaFoldDB" id="A0A2B7WPZ4"/>
<dbReference type="GO" id="GO:0004527">
    <property type="term" value="F:exonuclease activity"/>
    <property type="evidence" value="ECO:0007669"/>
    <property type="project" value="UniProtKB-KW"/>
</dbReference>